<evidence type="ECO:0000313" key="10">
    <source>
        <dbReference type="EMBL" id="CCJ36432.1"/>
    </source>
</evidence>
<dbReference type="BioCyc" id="MBOU1201294:BN140_RS07535-MONOMER"/>
<evidence type="ECO:0000256" key="1">
    <source>
        <dbReference type="ARBA" id="ARBA00001633"/>
    </source>
</evidence>
<evidence type="ECO:0000256" key="5">
    <source>
        <dbReference type="ARBA" id="ARBA00022822"/>
    </source>
</evidence>
<comment type="similarity">
    <text evidence="8">Belongs to the TrpC family.</text>
</comment>
<protein>
    <recommendedName>
        <fullName evidence="8">Indole-3-glycerol phosphate synthase</fullName>
        <shortName evidence="8">IGPS</shortName>
        <ecNumber evidence="8">4.1.1.48</ecNumber>
    </recommendedName>
</protein>
<evidence type="ECO:0000256" key="7">
    <source>
        <dbReference type="ARBA" id="ARBA00023239"/>
    </source>
</evidence>
<dbReference type="InterPro" id="IPR013785">
    <property type="entry name" value="Aldolase_TIM"/>
</dbReference>
<proteinExistence type="inferred from homology"/>
<dbReference type="PANTHER" id="PTHR22854:SF2">
    <property type="entry name" value="INDOLE-3-GLYCEROL-PHOSPHATE SYNTHASE"/>
    <property type="match status" value="1"/>
</dbReference>
<dbReference type="Pfam" id="PF00218">
    <property type="entry name" value="IGPS"/>
    <property type="match status" value="1"/>
</dbReference>
<name>I7LJX9_METBM</name>
<comment type="pathway">
    <text evidence="2 8">Amino-acid biosynthesis; L-tryptophan biosynthesis; L-tryptophan from chorismate: step 4/5.</text>
</comment>
<evidence type="ECO:0000256" key="3">
    <source>
        <dbReference type="ARBA" id="ARBA00022605"/>
    </source>
</evidence>
<keyword evidence="7 8" id="KW-0456">Lyase</keyword>
<gene>
    <name evidence="8 10" type="primary">trpC</name>
    <name evidence="10" type="ordered locus">BN140_1509</name>
</gene>
<evidence type="ECO:0000256" key="6">
    <source>
        <dbReference type="ARBA" id="ARBA00023141"/>
    </source>
</evidence>
<organism evidence="10 11">
    <name type="scientific">Methanoculleus bourgensis (strain ATCC 43281 / DSM 3045 / OCM 15 / MS2)</name>
    <name type="common">Methanogenium bourgense</name>
    <dbReference type="NCBI Taxonomy" id="1201294"/>
    <lineage>
        <taxon>Archaea</taxon>
        <taxon>Methanobacteriati</taxon>
        <taxon>Methanobacteriota</taxon>
        <taxon>Stenosarchaea group</taxon>
        <taxon>Methanomicrobia</taxon>
        <taxon>Methanomicrobiales</taxon>
        <taxon>Methanomicrobiaceae</taxon>
        <taxon>Methanoculleus</taxon>
    </lineage>
</organism>
<dbReference type="InterPro" id="IPR011060">
    <property type="entry name" value="RibuloseP-bd_barrel"/>
</dbReference>
<dbReference type="HAMAP" id="MF_00134_A">
    <property type="entry name" value="IGPS_A"/>
    <property type="match status" value="1"/>
</dbReference>
<dbReference type="EMBL" id="HE964772">
    <property type="protein sequence ID" value="CCJ36432.1"/>
    <property type="molecule type" value="Genomic_DNA"/>
</dbReference>
<keyword evidence="4 8" id="KW-0210">Decarboxylase</keyword>
<dbReference type="EC" id="4.1.1.48" evidence="8"/>
<dbReference type="InterPro" id="IPR013798">
    <property type="entry name" value="Indole-3-glycerol_P_synth_dom"/>
</dbReference>
<dbReference type="STRING" id="1201294.BN140_1509"/>
<sequence length="251" mass="26955">MIIDEILRSTRERVATIPADIHQIHPVPARSLADAIRACTDRIAIIAEVKYASPSGGRAACTSPPEALAAEFAAAGAVGVSVLTEPSFFGGSAANLVRVRAAVPLPVLRKDFIVDERQVAETRAMGADAILLIARVLGDGLPRFVDAAHEAGLDALVEVRNRDEVEMALATGADLVGINNRDLGTLKVDLSTTRRLAGFIRDEGRLVVSESGILWPYDVRSLRDCCDAFLIGSAIMNARDRRRRLEGFVFA</sequence>
<dbReference type="PANTHER" id="PTHR22854">
    <property type="entry name" value="TRYPTOPHAN BIOSYNTHESIS PROTEIN"/>
    <property type="match status" value="1"/>
</dbReference>
<dbReference type="GO" id="GO:0000162">
    <property type="term" value="P:L-tryptophan biosynthetic process"/>
    <property type="evidence" value="ECO:0007669"/>
    <property type="project" value="UniProtKB-UniRule"/>
</dbReference>
<evidence type="ECO:0000256" key="2">
    <source>
        <dbReference type="ARBA" id="ARBA00004696"/>
    </source>
</evidence>
<dbReference type="GO" id="GO:0004425">
    <property type="term" value="F:indole-3-glycerol-phosphate synthase activity"/>
    <property type="evidence" value="ECO:0007669"/>
    <property type="project" value="UniProtKB-UniRule"/>
</dbReference>
<dbReference type="UniPathway" id="UPA00035">
    <property type="reaction ID" value="UER00043"/>
</dbReference>
<reference evidence="11" key="1">
    <citation type="journal article" date="2012" name="J. Bacteriol.">
        <title>Complete genome sequence of the hydrogenotrophic, methanogenic archaeon Methanoculleus bourgensis strain MS2T, isolated from a sewage sludge digester.</title>
        <authorList>
            <person name="Maus I."/>
            <person name="Wibberg D."/>
            <person name="Stantscheff R."/>
            <person name="Eikmeyer F.G."/>
            <person name="Seffner A."/>
            <person name="Boelter J."/>
            <person name="Szczepanowski R."/>
            <person name="Blom J."/>
            <person name="Jaenicke S."/>
            <person name="Konig H."/>
            <person name="Puhler A."/>
            <person name="Schluter A."/>
        </authorList>
    </citation>
    <scope>NUCLEOTIDE SEQUENCE [LARGE SCALE GENOMIC DNA]</scope>
    <source>
        <strain evidence="11">ATCC 43281 / DSM 3045 / OCM 15 / MS2</strain>
    </source>
</reference>
<keyword evidence="5 8" id="KW-0822">Tryptophan biosynthesis</keyword>
<keyword evidence="3 8" id="KW-0028">Amino-acid biosynthesis</keyword>
<dbReference type="SUPFAM" id="SSF51366">
    <property type="entry name" value="Ribulose-phoshate binding barrel"/>
    <property type="match status" value="1"/>
</dbReference>
<dbReference type="AlphaFoldDB" id="I7LJX9"/>
<dbReference type="Proteomes" id="UP000009007">
    <property type="component" value="Chromosome I"/>
</dbReference>
<dbReference type="KEGG" id="mbg:BN140_1509"/>
<dbReference type="InterPro" id="IPR045186">
    <property type="entry name" value="Indole-3-glycerol_P_synth"/>
</dbReference>
<feature type="domain" description="Indole-3-glycerol phosphate synthase" evidence="9">
    <location>
        <begin position="8"/>
        <end position="245"/>
    </location>
</feature>
<dbReference type="RefSeq" id="WP_014867407.1">
    <property type="nucleotide sequence ID" value="NC_018227.2"/>
</dbReference>
<dbReference type="PATRIC" id="fig|1201294.9.peg.1662"/>
<keyword evidence="6 8" id="KW-0057">Aromatic amino acid biosynthesis</keyword>
<evidence type="ECO:0000259" key="9">
    <source>
        <dbReference type="Pfam" id="PF00218"/>
    </source>
</evidence>
<comment type="catalytic activity">
    <reaction evidence="1 8">
        <text>1-(2-carboxyphenylamino)-1-deoxy-D-ribulose 5-phosphate + H(+) = (1S,2R)-1-C-(indol-3-yl)glycerol 3-phosphate + CO2 + H2O</text>
        <dbReference type="Rhea" id="RHEA:23476"/>
        <dbReference type="ChEBI" id="CHEBI:15377"/>
        <dbReference type="ChEBI" id="CHEBI:15378"/>
        <dbReference type="ChEBI" id="CHEBI:16526"/>
        <dbReference type="ChEBI" id="CHEBI:58613"/>
        <dbReference type="ChEBI" id="CHEBI:58866"/>
        <dbReference type="EC" id="4.1.1.48"/>
    </reaction>
</comment>
<dbReference type="CDD" id="cd00331">
    <property type="entry name" value="IGPS"/>
    <property type="match status" value="1"/>
</dbReference>
<keyword evidence="11" id="KW-1185">Reference proteome</keyword>
<dbReference type="GeneID" id="13355412"/>
<evidence type="ECO:0000313" key="11">
    <source>
        <dbReference type="Proteomes" id="UP000009007"/>
    </source>
</evidence>
<accession>I7LJX9</accession>
<evidence type="ECO:0000256" key="4">
    <source>
        <dbReference type="ARBA" id="ARBA00022793"/>
    </source>
</evidence>
<evidence type="ECO:0000256" key="8">
    <source>
        <dbReference type="HAMAP-Rule" id="MF_00134"/>
    </source>
</evidence>
<dbReference type="HOGENOM" id="CLU_034247_0_1_2"/>
<dbReference type="GO" id="GO:0004640">
    <property type="term" value="F:phosphoribosylanthranilate isomerase activity"/>
    <property type="evidence" value="ECO:0007669"/>
    <property type="project" value="TreeGrafter"/>
</dbReference>
<dbReference type="Gene3D" id="3.20.20.70">
    <property type="entry name" value="Aldolase class I"/>
    <property type="match status" value="1"/>
</dbReference>